<sequence length="207" mass="24227">MKKGLMLLSLCLVLVGCATYNVSEVDQSEDVIEKSTIQWYEPQTEKEEFFLYALGGGRNGFVYDIKIKENIQTMYFKFYQYINGEWISHYKSEIEIQQYTKPTEISILGTCESRVILGMTNKNFASTYHHIDIEKNKKTYGVNYVSQTDEIGTADLDVTKETAVYAYRCYPQDKDVRPELDDFYNLDKVRSTIGEDEDYWIWTISFE</sequence>
<evidence type="ECO:0008006" key="4">
    <source>
        <dbReference type="Google" id="ProtNLM"/>
    </source>
</evidence>
<proteinExistence type="predicted"/>
<reference evidence="3" key="1">
    <citation type="submission" date="2017-04" db="EMBL/GenBank/DDBJ databases">
        <title>Function of individual gut microbiota members based on whole genome sequencing of pure cultures obtained from chicken caecum.</title>
        <authorList>
            <person name="Medvecky M."/>
            <person name="Cejkova D."/>
            <person name="Polansky O."/>
            <person name="Karasova D."/>
            <person name="Kubasova T."/>
            <person name="Cizek A."/>
            <person name="Rychlik I."/>
        </authorList>
    </citation>
    <scope>NUCLEOTIDE SEQUENCE [LARGE SCALE GENOMIC DNA]</scope>
    <source>
        <strain evidence="3">An178</strain>
    </source>
</reference>
<keyword evidence="1" id="KW-0732">Signal</keyword>
<dbReference type="Proteomes" id="UP000195447">
    <property type="component" value="Unassembled WGS sequence"/>
</dbReference>
<dbReference type="PROSITE" id="PS51257">
    <property type="entry name" value="PROKAR_LIPOPROTEIN"/>
    <property type="match status" value="1"/>
</dbReference>
<evidence type="ECO:0000313" key="2">
    <source>
        <dbReference type="EMBL" id="OUP61747.1"/>
    </source>
</evidence>
<organism evidence="2 3">
    <name type="scientific">Faecalitalea cylindroides</name>
    <dbReference type="NCBI Taxonomy" id="39483"/>
    <lineage>
        <taxon>Bacteria</taxon>
        <taxon>Bacillati</taxon>
        <taxon>Bacillota</taxon>
        <taxon>Erysipelotrichia</taxon>
        <taxon>Erysipelotrichales</taxon>
        <taxon>Erysipelotrichaceae</taxon>
        <taxon>Faecalitalea</taxon>
    </lineage>
</organism>
<protein>
    <recommendedName>
        <fullName evidence="4">Lipoprotein</fullName>
    </recommendedName>
</protein>
<name>A0A1Y4LYU8_9FIRM</name>
<accession>A0A1Y4LYU8</accession>
<keyword evidence="3" id="KW-1185">Reference proteome</keyword>
<dbReference type="AlphaFoldDB" id="A0A1Y4LYU8"/>
<evidence type="ECO:0000313" key="3">
    <source>
        <dbReference type="Proteomes" id="UP000195447"/>
    </source>
</evidence>
<feature type="signal peptide" evidence="1">
    <location>
        <begin position="1"/>
        <end position="20"/>
    </location>
</feature>
<dbReference type="RefSeq" id="WP_087158188.1">
    <property type="nucleotide sequence ID" value="NZ_NFKM01000002.1"/>
</dbReference>
<evidence type="ECO:0000256" key="1">
    <source>
        <dbReference type="SAM" id="SignalP"/>
    </source>
</evidence>
<comment type="caution">
    <text evidence="2">The sequence shown here is derived from an EMBL/GenBank/DDBJ whole genome shotgun (WGS) entry which is preliminary data.</text>
</comment>
<feature type="chain" id="PRO_5039398641" description="Lipoprotein" evidence="1">
    <location>
        <begin position="21"/>
        <end position="207"/>
    </location>
</feature>
<gene>
    <name evidence="2" type="ORF">B5F14_01965</name>
</gene>
<dbReference type="EMBL" id="NFKM01000002">
    <property type="protein sequence ID" value="OUP61747.1"/>
    <property type="molecule type" value="Genomic_DNA"/>
</dbReference>